<feature type="region of interest" description="Disordered" evidence="1">
    <location>
        <begin position="221"/>
        <end position="247"/>
    </location>
</feature>
<dbReference type="AlphaFoldDB" id="A0A8S2MQJ1"/>
<name>A0A8S2MQJ1_9BILA</name>
<comment type="caution">
    <text evidence="2">The sequence shown here is derived from an EMBL/GenBank/DDBJ whole genome shotgun (WGS) entry which is preliminary data.</text>
</comment>
<sequence>MAHQLDIVETYIERNVSSLRLEVKHKIEFVHYDYHIQAIKLAYYRHHPSAYQKQLMQQLCSSKFEQELTEQEFHLLQQQIDRYNSSCQSFESSTICKSILLDSIQDSNIRQQLLGQYQDIAQQSKMNMLTLFKESAKIQMDESKNKFEMAMKQTWYDRHLSSENDKIPLAIINLIEQRYKKISERIQCVYKFKTETILSIPISLLDKIYVIVSTMNVNNTNDLDDHRVPRQRRRKQCHGNRRDQRFRRKCRKRHMNEKTIKKLLNRRHQATTTTTTNNNNNNNNNMEIVNSNQRSTILNDTSKSTMINDNKRKRDVLSQKQKLNQIMIKSTSQLLIDPPLSKKMKKDSNRVNGTYRQPMYLKRLPLTFFPILSKKLNYTLKKKNERRIFYARLDLLDQQYCLEVDQHLWQSYLDIGLRKQIWPDQLYTMANANDFNLCQEYLINYINDIKQQLHQCQMELTKLYQSRPIATLSMNEVDRCLKEFVVCQRKYLSIRNNNQLVNFQDDLSEKELFTLVSAYSLTTNQNEHMHQLITIREQQVKLWEQLLMLRMRILDKFLPEHFDDLEHFIAPNIYSPVISNTIAIQFKNKRYKIIQEAKRSWLNIILHAYEIKIQEYDRQYQYELIQLKSQLLNSMTLNGESIVSSYRKILLQNRQRSLSSTKSIIGVCPEPYLDLMSNPFNTNEWNHLSLGPSCIRLNQSAIRPRHQQEIQIKKEYSDINQKVVQYLTSPPRNIPSRAMILKTYSDDLLNYFNHAYFAPQPYKDQTQALTQAIASLSIRRKIKKFNLILRVTDKSHNFYIGSAIEFEKEIQTFFQDTNAFVVLKENPFDEILNKVIQLLNRLIGKKLILQWQSKKMMPNRTKSVLAHL</sequence>
<reference evidence="2" key="1">
    <citation type="submission" date="2021-02" db="EMBL/GenBank/DDBJ databases">
        <authorList>
            <person name="Nowell W R."/>
        </authorList>
    </citation>
    <scope>NUCLEOTIDE SEQUENCE</scope>
</reference>
<organism evidence="2 3">
    <name type="scientific">Rotaria magnacalcarata</name>
    <dbReference type="NCBI Taxonomy" id="392030"/>
    <lineage>
        <taxon>Eukaryota</taxon>
        <taxon>Metazoa</taxon>
        <taxon>Spiralia</taxon>
        <taxon>Gnathifera</taxon>
        <taxon>Rotifera</taxon>
        <taxon>Eurotatoria</taxon>
        <taxon>Bdelloidea</taxon>
        <taxon>Philodinida</taxon>
        <taxon>Philodinidae</taxon>
        <taxon>Rotaria</taxon>
    </lineage>
</organism>
<feature type="compositionally biased region" description="Basic residues" evidence="1">
    <location>
        <begin position="229"/>
        <end position="247"/>
    </location>
</feature>
<protein>
    <submittedName>
        <fullName evidence="2">Uncharacterized protein</fullName>
    </submittedName>
</protein>
<evidence type="ECO:0000313" key="3">
    <source>
        <dbReference type="Proteomes" id="UP000676336"/>
    </source>
</evidence>
<accession>A0A8S2MQJ1</accession>
<gene>
    <name evidence="2" type="ORF">SMN809_LOCUS10259</name>
</gene>
<dbReference type="Proteomes" id="UP000676336">
    <property type="component" value="Unassembled WGS sequence"/>
</dbReference>
<evidence type="ECO:0000256" key="1">
    <source>
        <dbReference type="SAM" id="MobiDB-lite"/>
    </source>
</evidence>
<proteinExistence type="predicted"/>
<evidence type="ECO:0000313" key="2">
    <source>
        <dbReference type="EMBL" id="CAF3969757.1"/>
    </source>
</evidence>
<dbReference type="EMBL" id="CAJOBI010003470">
    <property type="protein sequence ID" value="CAF3969757.1"/>
    <property type="molecule type" value="Genomic_DNA"/>
</dbReference>